<accession>A0ACB9PXE0</accession>
<reference evidence="1 2" key="1">
    <citation type="journal article" date="2022" name="DNA Res.">
        <title>Chromosomal-level genome assembly of the orchid tree Bauhinia variegata (Leguminosae; Cercidoideae) supports the allotetraploid origin hypothesis of Bauhinia.</title>
        <authorList>
            <person name="Zhong Y."/>
            <person name="Chen Y."/>
            <person name="Zheng D."/>
            <person name="Pang J."/>
            <person name="Liu Y."/>
            <person name="Luo S."/>
            <person name="Meng S."/>
            <person name="Qian L."/>
            <person name="Wei D."/>
            <person name="Dai S."/>
            <person name="Zhou R."/>
        </authorList>
    </citation>
    <scope>NUCLEOTIDE SEQUENCE [LARGE SCALE GENOMIC DNA]</scope>
    <source>
        <strain evidence="1">BV-YZ2020</strain>
    </source>
</reference>
<protein>
    <submittedName>
        <fullName evidence="1">Uncharacterized protein</fullName>
    </submittedName>
</protein>
<gene>
    <name evidence="1" type="ORF">L6164_002134</name>
</gene>
<evidence type="ECO:0000313" key="2">
    <source>
        <dbReference type="Proteomes" id="UP000828941"/>
    </source>
</evidence>
<keyword evidence="2" id="KW-1185">Reference proteome</keyword>
<comment type="caution">
    <text evidence="1">The sequence shown here is derived from an EMBL/GenBank/DDBJ whole genome shotgun (WGS) entry which is preliminary data.</text>
</comment>
<evidence type="ECO:0000313" key="1">
    <source>
        <dbReference type="EMBL" id="KAI4353163.1"/>
    </source>
</evidence>
<dbReference type="Proteomes" id="UP000828941">
    <property type="component" value="Chromosome 2"/>
</dbReference>
<proteinExistence type="predicted"/>
<dbReference type="EMBL" id="CM039427">
    <property type="protein sequence ID" value="KAI4353163.1"/>
    <property type="molecule type" value="Genomic_DNA"/>
</dbReference>
<organism evidence="1 2">
    <name type="scientific">Bauhinia variegata</name>
    <name type="common">Purple orchid tree</name>
    <name type="synonym">Phanera variegata</name>
    <dbReference type="NCBI Taxonomy" id="167791"/>
    <lineage>
        <taxon>Eukaryota</taxon>
        <taxon>Viridiplantae</taxon>
        <taxon>Streptophyta</taxon>
        <taxon>Embryophyta</taxon>
        <taxon>Tracheophyta</taxon>
        <taxon>Spermatophyta</taxon>
        <taxon>Magnoliopsida</taxon>
        <taxon>eudicotyledons</taxon>
        <taxon>Gunneridae</taxon>
        <taxon>Pentapetalae</taxon>
        <taxon>rosids</taxon>
        <taxon>fabids</taxon>
        <taxon>Fabales</taxon>
        <taxon>Fabaceae</taxon>
        <taxon>Cercidoideae</taxon>
        <taxon>Cercideae</taxon>
        <taxon>Bauhiniinae</taxon>
        <taxon>Bauhinia</taxon>
    </lineage>
</organism>
<sequence length="1235" mass="139277">MDFFSSVASRTRRQRQLYSGASGSGNGNGGSREKRKSGSEPSSFSRGRESTRSRSVAEKGVSSSMGRRRKGRRLQDDDMIFLGESIDKEKETSDSVEPELNKGKRVVDDDIDDSDSVGVIEFDEGMEYWETDEEIEVIELDDSEKEMEVEENGDIGDKGENFIEVEDGLGPVSDKSVPIEQKQLEADSDDKNWGFDESNPIELSESSADSDSEANADSDDIFISSESEDDNSSDEDYRMGESESDDSDKESDEEISVASVDDDSVGKRTGGMEKKKSSQLHPNKFEYFDDIEFLGESMPTMETESSGIGRNNGDNTAVLSGEQQVQNVFKDTGISAAKSGVACSTNLPEKEEKKAKEDSESNDVCVGQSNEKVQSVCKDVARSGVTKHSEKESKRAEEKQKAKAVTSERFSDNHLNVRMSKNQKEMGPSTKAFKTVEDRNKGKEVQETKKDGKLDKKERRFVVKEKTGSSNDLHLVELLSDCILGKHNAGKSKTIQSDIEVNVDAEPPSSEETLPLKFIFGKEKPKPVEKSEFEKDLDRLWEEYDIVTKLDEIGAVVGKEEKEPERGCKRTPAIHCSHDYVLDEEIGMCCKICQHIAIEIRYISPLVEENFCLAGSGHRRQSSGEADMTSTDGIQFKACGDSSEAAFNLNGGTVWDIIPNVKEDLHPHQQEGFEFIWKNLTGTTELHKLKSADPNRPGGCIINHAPGTGKTRLTIEFLKSYLELFPLCHPVIIAPASVLLTWEDEFRKWDKRIPFHNVSNPELSGKELIGFCCHSLKRDKIRLLKLLSWYRQKSILGISYTLYEKIAGESTNAERAKQIDLMRKVLLEIPGLLVLDEGHTPRNKESQIFKVLSEIKAGKRILLSGTPFQNNFLELYNILCLVKPSFADRIPEDLKKFCQSKRLVQEKKGLKQMRWKEVTSGDLNGYSNDQAIDELKLLMAPFVHVHESSILHKNLPGLVDCVVILNPGNRQKDILERIKSSQNAFAFDHRLALVSIHPSLFLHCAVSEEEKFLVDRDLWEQLKPDPYEGVKTRFLVDFIRLCEAVNEKVIVFSQYRDPLNLIKDHLHSLFKWSEGKEVLQMDGTLELKQRQSLIHNFNDSNSKAKILLASTRACSEGINLTGASRVILLDVVWNPSVERQAISRAYRLGQKKVVYTYHLITKNTDEWSKFTTQAEKDRISERVFSARKNENDKQKSSVVAQEDKVLDKMVQLEKLKDMFDSIIYQPKEKIFGESS</sequence>
<name>A0ACB9PXE0_BAUVA</name>